<dbReference type="Pfam" id="PF00440">
    <property type="entry name" value="TetR_N"/>
    <property type="match status" value="1"/>
</dbReference>
<dbReference type="PANTHER" id="PTHR30055:SF175">
    <property type="entry name" value="HTH-TYPE TRANSCRIPTIONAL REPRESSOR KSTR2"/>
    <property type="match status" value="1"/>
</dbReference>
<name>A0A840ICG7_9ACTN</name>
<accession>A0A840ICG7</accession>
<feature type="domain" description="HTH tetR-type" evidence="7">
    <location>
        <begin position="9"/>
        <end position="69"/>
    </location>
</feature>
<evidence type="ECO:0000259" key="7">
    <source>
        <dbReference type="PROSITE" id="PS50977"/>
    </source>
</evidence>
<dbReference type="Pfam" id="PF17932">
    <property type="entry name" value="TetR_C_24"/>
    <property type="match status" value="1"/>
</dbReference>
<gene>
    <name evidence="8" type="ORF">BDZ31_001598</name>
</gene>
<evidence type="ECO:0000256" key="2">
    <source>
        <dbReference type="ARBA" id="ARBA00023015"/>
    </source>
</evidence>
<dbReference type="PRINTS" id="PR00455">
    <property type="entry name" value="HTHTETR"/>
</dbReference>
<protein>
    <submittedName>
        <fullName evidence="8">AcrR family transcriptional regulator</fullName>
    </submittedName>
</protein>
<dbReference type="SUPFAM" id="SSF46689">
    <property type="entry name" value="Homeodomain-like"/>
    <property type="match status" value="1"/>
</dbReference>
<dbReference type="RefSeq" id="WP_183340691.1">
    <property type="nucleotide sequence ID" value="NZ_JACHNU010000001.1"/>
</dbReference>
<keyword evidence="1" id="KW-0678">Repressor</keyword>
<dbReference type="GO" id="GO:0000976">
    <property type="term" value="F:transcription cis-regulatory region binding"/>
    <property type="evidence" value="ECO:0007669"/>
    <property type="project" value="TreeGrafter"/>
</dbReference>
<dbReference type="PROSITE" id="PS50977">
    <property type="entry name" value="HTH_TETR_2"/>
    <property type="match status" value="1"/>
</dbReference>
<evidence type="ECO:0000256" key="1">
    <source>
        <dbReference type="ARBA" id="ARBA00022491"/>
    </source>
</evidence>
<dbReference type="Proteomes" id="UP000585272">
    <property type="component" value="Unassembled WGS sequence"/>
</dbReference>
<dbReference type="EMBL" id="JACHNU010000001">
    <property type="protein sequence ID" value="MBB4662025.1"/>
    <property type="molecule type" value="Genomic_DNA"/>
</dbReference>
<keyword evidence="4" id="KW-0804">Transcription</keyword>
<dbReference type="SUPFAM" id="SSF48498">
    <property type="entry name" value="Tetracyclin repressor-like, C-terminal domain"/>
    <property type="match status" value="1"/>
</dbReference>
<feature type="compositionally biased region" description="Basic residues" evidence="6">
    <location>
        <begin position="204"/>
        <end position="218"/>
    </location>
</feature>
<sequence length="249" mass="27765">MSADALIEETTEQRIRRVATQMFYERGYHGTSMRDIAAGAGIKAGSMYNHYAGKQEILFRICHDTARDLQVGAARRLEGVDEPAEQLERFVHWHVQFHARNRFAARVADDQLEALTPEHRAAVVEARDRHEALLKEILERGERDAGWTVENRSVISFAIGTMCTEVDSWYREDGPLTPEQIGDVYAQFILRGLRAVPGEAPAPRRARPARARAVRRAAGRAARAARDGAPGRAARSSRAAARRGRRSGA</sequence>
<feature type="compositionally biased region" description="Low complexity" evidence="6">
    <location>
        <begin position="219"/>
        <end position="239"/>
    </location>
</feature>
<keyword evidence="9" id="KW-1185">Reference proteome</keyword>
<dbReference type="InterPro" id="IPR041490">
    <property type="entry name" value="KstR2_TetR_C"/>
</dbReference>
<evidence type="ECO:0000256" key="4">
    <source>
        <dbReference type="ARBA" id="ARBA00023163"/>
    </source>
</evidence>
<dbReference type="InterPro" id="IPR001647">
    <property type="entry name" value="HTH_TetR"/>
</dbReference>
<dbReference type="InterPro" id="IPR036271">
    <property type="entry name" value="Tet_transcr_reg_TetR-rel_C_sf"/>
</dbReference>
<dbReference type="GO" id="GO:0003700">
    <property type="term" value="F:DNA-binding transcription factor activity"/>
    <property type="evidence" value="ECO:0007669"/>
    <property type="project" value="TreeGrafter"/>
</dbReference>
<evidence type="ECO:0000256" key="5">
    <source>
        <dbReference type="PROSITE-ProRule" id="PRU00335"/>
    </source>
</evidence>
<dbReference type="Gene3D" id="1.10.357.10">
    <property type="entry name" value="Tetracycline Repressor, domain 2"/>
    <property type="match status" value="1"/>
</dbReference>
<dbReference type="PANTHER" id="PTHR30055">
    <property type="entry name" value="HTH-TYPE TRANSCRIPTIONAL REGULATOR RUTR"/>
    <property type="match status" value="1"/>
</dbReference>
<dbReference type="InterPro" id="IPR009057">
    <property type="entry name" value="Homeodomain-like_sf"/>
</dbReference>
<keyword evidence="3 5" id="KW-0238">DNA-binding</keyword>
<feature type="compositionally biased region" description="Basic residues" evidence="6">
    <location>
        <begin position="240"/>
        <end position="249"/>
    </location>
</feature>
<reference evidence="8 9" key="1">
    <citation type="submission" date="2020-08" db="EMBL/GenBank/DDBJ databases">
        <title>Genomic Encyclopedia of Archaeal and Bacterial Type Strains, Phase II (KMG-II): from individual species to whole genera.</title>
        <authorList>
            <person name="Goeker M."/>
        </authorList>
    </citation>
    <scope>NUCLEOTIDE SEQUENCE [LARGE SCALE GENOMIC DNA]</scope>
    <source>
        <strain evidence="8 9">DSM 23288</strain>
    </source>
</reference>
<keyword evidence="2" id="KW-0805">Transcription regulation</keyword>
<feature type="region of interest" description="Disordered" evidence="6">
    <location>
        <begin position="199"/>
        <end position="249"/>
    </location>
</feature>
<dbReference type="AlphaFoldDB" id="A0A840ICG7"/>
<organism evidence="8 9">
    <name type="scientific">Conexibacter arvalis</name>
    <dbReference type="NCBI Taxonomy" id="912552"/>
    <lineage>
        <taxon>Bacteria</taxon>
        <taxon>Bacillati</taxon>
        <taxon>Actinomycetota</taxon>
        <taxon>Thermoleophilia</taxon>
        <taxon>Solirubrobacterales</taxon>
        <taxon>Conexibacteraceae</taxon>
        <taxon>Conexibacter</taxon>
    </lineage>
</organism>
<comment type="caution">
    <text evidence="8">The sequence shown here is derived from an EMBL/GenBank/DDBJ whole genome shotgun (WGS) entry which is preliminary data.</text>
</comment>
<proteinExistence type="predicted"/>
<evidence type="ECO:0000256" key="3">
    <source>
        <dbReference type="ARBA" id="ARBA00023125"/>
    </source>
</evidence>
<evidence type="ECO:0000313" key="8">
    <source>
        <dbReference type="EMBL" id="MBB4662025.1"/>
    </source>
</evidence>
<evidence type="ECO:0000313" key="9">
    <source>
        <dbReference type="Proteomes" id="UP000585272"/>
    </source>
</evidence>
<dbReference type="InterPro" id="IPR050109">
    <property type="entry name" value="HTH-type_TetR-like_transc_reg"/>
</dbReference>
<evidence type="ECO:0000256" key="6">
    <source>
        <dbReference type="SAM" id="MobiDB-lite"/>
    </source>
</evidence>
<feature type="DNA-binding region" description="H-T-H motif" evidence="5">
    <location>
        <begin position="32"/>
        <end position="51"/>
    </location>
</feature>